<keyword evidence="2" id="KW-0479">Metal-binding</keyword>
<evidence type="ECO:0000256" key="1">
    <source>
        <dbReference type="ARBA" id="ARBA00007749"/>
    </source>
</evidence>
<gene>
    <name evidence="7" type="ORF">GCM10011491_46650</name>
</gene>
<dbReference type="EMBL" id="BMHH01000052">
    <property type="protein sequence ID" value="GGB13646.1"/>
    <property type="molecule type" value="Genomic_DNA"/>
</dbReference>
<dbReference type="PANTHER" id="PTHR42978">
    <property type="entry name" value="QUORUM-QUENCHING LACTONASE YTNP-RELATED-RELATED"/>
    <property type="match status" value="1"/>
</dbReference>
<dbReference type="SUPFAM" id="SSF56281">
    <property type="entry name" value="Metallo-hydrolase/oxidoreductase"/>
    <property type="match status" value="1"/>
</dbReference>
<comment type="similarity">
    <text evidence="1">Belongs to the metallo-beta-lactamase superfamily.</text>
</comment>
<evidence type="ECO:0000256" key="3">
    <source>
        <dbReference type="ARBA" id="ARBA00022801"/>
    </source>
</evidence>
<evidence type="ECO:0000256" key="5">
    <source>
        <dbReference type="SAM" id="SignalP"/>
    </source>
</evidence>
<dbReference type="RefSeq" id="WP_188826559.1">
    <property type="nucleotide sequence ID" value="NZ_BMHH01000052.1"/>
</dbReference>
<evidence type="ECO:0000313" key="7">
    <source>
        <dbReference type="EMBL" id="GGB13646.1"/>
    </source>
</evidence>
<feature type="chain" id="PRO_5036723677" evidence="5">
    <location>
        <begin position="30"/>
        <end position="325"/>
    </location>
</feature>
<dbReference type="PROSITE" id="PS51318">
    <property type="entry name" value="TAT"/>
    <property type="match status" value="1"/>
</dbReference>
<dbReference type="CDD" id="cd07720">
    <property type="entry name" value="OPHC2-like_MBL-fold"/>
    <property type="match status" value="1"/>
</dbReference>
<protein>
    <submittedName>
        <fullName evidence="7">MBL fold hydrolase</fullName>
    </submittedName>
</protein>
<dbReference type="SMART" id="SM00849">
    <property type="entry name" value="Lactamase_B"/>
    <property type="match status" value="1"/>
</dbReference>
<dbReference type="Proteomes" id="UP000646478">
    <property type="component" value="Unassembled WGS sequence"/>
</dbReference>
<reference evidence="7" key="2">
    <citation type="submission" date="2020-09" db="EMBL/GenBank/DDBJ databases">
        <authorList>
            <person name="Sun Q."/>
            <person name="Zhou Y."/>
        </authorList>
    </citation>
    <scope>NUCLEOTIDE SEQUENCE</scope>
    <source>
        <strain evidence="7">CGMCC 1.15082</strain>
    </source>
</reference>
<evidence type="ECO:0000256" key="2">
    <source>
        <dbReference type="ARBA" id="ARBA00022723"/>
    </source>
</evidence>
<keyword evidence="8" id="KW-1185">Reference proteome</keyword>
<sequence>MYTRRNILQGAAALAVASTSLGSTGAALAKAPFQPFQAPGFYRLPFGRYEVTALSDGTVPLVLPELYTNTAKEHAQSALGAAFLETPTQTSVNAFLVNTGDRLVLIDAGTGTYLGPTLGKLLTNLKAAGYQPDQIDDIILTHIHTDHSGGLSANGKRLFTNATLRVNQRELDFWLKTPVEKRPATAPAQHFTEAKESLQPYLDAGNVETFADSAEVLPGIGSILRPGHTPGHSSIVIEDGGKKLVFWGDITHGDVLQFDEPGVAIEFDVDQKKAVETRAVALEEAVRDKYLVAGAHIAFPGIGHVRRDETNYDWVPVNYSGTVGK</sequence>
<reference evidence="7" key="1">
    <citation type="journal article" date="2014" name="Int. J. Syst. Evol. Microbiol.">
        <title>Complete genome sequence of Corynebacterium casei LMG S-19264T (=DSM 44701T), isolated from a smear-ripened cheese.</title>
        <authorList>
            <consortium name="US DOE Joint Genome Institute (JGI-PGF)"/>
            <person name="Walter F."/>
            <person name="Albersmeier A."/>
            <person name="Kalinowski J."/>
            <person name="Ruckert C."/>
        </authorList>
    </citation>
    <scope>NUCLEOTIDE SEQUENCE</scope>
    <source>
        <strain evidence="7">CGMCC 1.15082</strain>
    </source>
</reference>
<dbReference type="Pfam" id="PF00753">
    <property type="entry name" value="Lactamase_B"/>
    <property type="match status" value="1"/>
</dbReference>
<evidence type="ECO:0000256" key="4">
    <source>
        <dbReference type="ARBA" id="ARBA00022833"/>
    </source>
</evidence>
<dbReference type="AlphaFoldDB" id="A0A916SU26"/>
<dbReference type="InterPro" id="IPR051013">
    <property type="entry name" value="MBL_superfamily_lactonases"/>
</dbReference>
<organism evidence="7 8">
    <name type="scientific">Brucella endophytica</name>
    <dbReference type="NCBI Taxonomy" id="1963359"/>
    <lineage>
        <taxon>Bacteria</taxon>
        <taxon>Pseudomonadati</taxon>
        <taxon>Pseudomonadota</taxon>
        <taxon>Alphaproteobacteria</taxon>
        <taxon>Hyphomicrobiales</taxon>
        <taxon>Brucellaceae</taxon>
        <taxon>Brucella/Ochrobactrum group</taxon>
        <taxon>Brucella</taxon>
    </lineage>
</organism>
<feature type="domain" description="Metallo-beta-lactamase" evidence="6">
    <location>
        <begin position="91"/>
        <end position="296"/>
    </location>
</feature>
<feature type="signal peptide" evidence="5">
    <location>
        <begin position="1"/>
        <end position="29"/>
    </location>
</feature>
<dbReference type="Gene3D" id="3.60.15.10">
    <property type="entry name" value="Ribonuclease Z/Hydroxyacylglutathione hydrolase-like"/>
    <property type="match status" value="1"/>
</dbReference>
<evidence type="ECO:0000259" key="6">
    <source>
        <dbReference type="SMART" id="SM00849"/>
    </source>
</evidence>
<dbReference type="InterPro" id="IPR036866">
    <property type="entry name" value="RibonucZ/Hydroxyglut_hydro"/>
</dbReference>
<evidence type="ECO:0000313" key="8">
    <source>
        <dbReference type="Proteomes" id="UP000646478"/>
    </source>
</evidence>
<dbReference type="PANTHER" id="PTHR42978:SF6">
    <property type="entry name" value="QUORUM-QUENCHING LACTONASE YTNP-RELATED"/>
    <property type="match status" value="1"/>
</dbReference>
<dbReference type="GO" id="GO:0016787">
    <property type="term" value="F:hydrolase activity"/>
    <property type="evidence" value="ECO:0007669"/>
    <property type="project" value="UniProtKB-KW"/>
</dbReference>
<keyword evidence="5" id="KW-0732">Signal</keyword>
<dbReference type="InterPro" id="IPR001279">
    <property type="entry name" value="Metallo-B-lactamas"/>
</dbReference>
<dbReference type="GO" id="GO:0046872">
    <property type="term" value="F:metal ion binding"/>
    <property type="evidence" value="ECO:0007669"/>
    <property type="project" value="UniProtKB-KW"/>
</dbReference>
<comment type="caution">
    <text evidence="7">The sequence shown here is derived from an EMBL/GenBank/DDBJ whole genome shotgun (WGS) entry which is preliminary data.</text>
</comment>
<keyword evidence="3 7" id="KW-0378">Hydrolase</keyword>
<keyword evidence="4" id="KW-0862">Zinc</keyword>
<proteinExistence type="inferred from homology"/>
<dbReference type="InterPro" id="IPR006311">
    <property type="entry name" value="TAT_signal"/>
</dbReference>
<name>A0A916SU26_9HYPH</name>
<accession>A0A916SU26</accession>